<dbReference type="AlphaFoldDB" id="A0A830HYW1"/>
<protein>
    <recommendedName>
        <fullName evidence="3">Isochorismatase-like domain-containing protein</fullName>
    </recommendedName>
</protein>
<dbReference type="Gene3D" id="3.40.50.850">
    <property type="entry name" value="Isochorismatase-like"/>
    <property type="match status" value="1"/>
</dbReference>
<keyword evidence="2" id="KW-0378">Hydrolase</keyword>
<sequence>MMAIPFHVMQQQMRNGGNGGGIPTLAEAINEPCVNRDKERASQPMPNFRSTPGNRHNMPLAFWSAWTLTSRPRRIALLVDDAQEEYRPYAEPIIPNLVKLTQAFRARGAPIMWSAWSRHYKDGISNAMDRWYGPDGLRVHEPENACYIFDGDAGMRPLKEIAPTADELAAGCFYHSHMLDMFWEFRPDGKSYLDEKLKDAGIDTVVISGLWTDECILATSYAALSRGYDVVVARDAVGTATAHQESALTIIGGTCGVVLRTDEITKYMHVDFVEGLKRAVKGLMNPDGRKDNT</sequence>
<dbReference type="OrthoDB" id="167809at2759"/>
<organism evidence="4 5">
    <name type="scientific">Pycnococcus provasolii</name>
    <dbReference type="NCBI Taxonomy" id="41880"/>
    <lineage>
        <taxon>Eukaryota</taxon>
        <taxon>Viridiplantae</taxon>
        <taxon>Chlorophyta</taxon>
        <taxon>Pseudoscourfieldiophyceae</taxon>
        <taxon>Pseudoscourfieldiales</taxon>
        <taxon>Pycnococcaceae</taxon>
        <taxon>Pycnococcus</taxon>
    </lineage>
</organism>
<gene>
    <name evidence="4" type="ORF">PPROV_001050300</name>
</gene>
<dbReference type="InterPro" id="IPR000868">
    <property type="entry name" value="Isochorismatase-like_dom"/>
</dbReference>
<evidence type="ECO:0000313" key="4">
    <source>
        <dbReference type="EMBL" id="GHP11775.1"/>
    </source>
</evidence>
<dbReference type="PANTHER" id="PTHR43540:SF6">
    <property type="entry name" value="ISOCHORISMATASE-LIKE DOMAIN-CONTAINING PROTEIN"/>
    <property type="match status" value="1"/>
</dbReference>
<dbReference type="EMBL" id="BNJQ01000036">
    <property type="protein sequence ID" value="GHP11775.1"/>
    <property type="molecule type" value="Genomic_DNA"/>
</dbReference>
<evidence type="ECO:0000259" key="3">
    <source>
        <dbReference type="Pfam" id="PF00857"/>
    </source>
</evidence>
<comment type="similarity">
    <text evidence="1">Belongs to the isochorismatase family.</text>
</comment>
<dbReference type="SUPFAM" id="SSF52499">
    <property type="entry name" value="Isochorismatase-like hydrolases"/>
    <property type="match status" value="1"/>
</dbReference>
<dbReference type="CDD" id="cd00431">
    <property type="entry name" value="cysteine_hydrolases"/>
    <property type="match status" value="1"/>
</dbReference>
<dbReference type="Pfam" id="PF00857">
    <property type="entry name" value="Isochorismatase"/>
    <property type="match status" value="1"/>
</dbReference>
<evidence type="ECO:0000313" key="5">
    <source>
        <dbReference type="Proteomes" id="UP000660262"/>
    </source>
</evidence>
<name>A0A830HYW1_9CHLO</name>
<accession>A0A830HYW1</accession>
<dbReference type="Proteomes" id="UP000660262">
    <property type="component" value="Unassembled WGS sequence"/>
</dbReference>
<keyword evidence="5" id="KW-1185">Reference proteome</keyword>
<dbReference type="PANTHER" id="PTHR43540">
    <property type="entry name" value="PEROXYUREIDOACRYLATE/UREIDOACRYLATE AMIDOHYDROLASE-RELATED"/>
    <property type="match status" value="1"/>
</dbReference>
<dbReference type="GO" id="GO:0016787">
    <property type="term" value="F:hydrolase activity"/>
    <property type="evidence" value="ECO:0007669"/>
    <property type="project" value="UniProtKB-KW"/>
</dbReference>
<dbReference type="InterPro" id="IPR050272">
    <property type="entry name" value="Isochorismatase-like_hydrls"/>
</dbReference>
<evidence type="ECO:0000256" key="1">
    <source>
        <dbReference type="ARBA" id="ARBA00006336"/>
    </source>
</evidence>
<evidence type="ECO:0000256" key="2">
    <source>
        <dbReference type="ARBA" id="ARBA00022801"/>
    </source>
</evidence>
<comment type="caution">
    <text evidence="4">The sequence shown here is derived from an EMBL/GenBank/DDBJ whole genome shotgun (WGS) entry which is preliminary data.</text>
</comment>
<feature type="domain" description="Isochorismatase-like" evidence="3">
    <location>
        <begin position="76"/>
        <end position="261"/>
    </location>
</feature>
<dbReference type="InterPro" id="IPR036380">
    <property type="entry name" value="Isochorismatase-like_sf"/>
</dbReference>
<proteinExistence type="inferred from homology"/>
<reference evidence="4" key="1">
    <citation type="submission" date="2020-10" db="EMBL/GenBank/DDBJ databases">
        <title>Unveiling of a novel bifunctional photoreceptor, Dualchrome1, isolated from a cosmopolitan green alga.</title>
        <authorList>
            <person name="Suzuki S."/>
            <person name="Kawachi M."/>
        </authorList>
    </citation>
    <scope>NUCLEOTIDE SEQUENCE</scope>
    <source>
        <strain evidence="4">NIES 2893</strain>
    </source>
</reference>